<sequence length="84" mass="9239">MTDETPVWHPVPYHAYAWEDENGARCVTLYPGEEADEARKAELRAMAARAVPVLVIERDAVEGEAEHPKPSLRLIRGGGSDGRA</sequence>
<dbReference type="AlphaFoldDB" id="A0A0F2TAL5"/>
<dbReference type="EMBL" id="JZKH01000047">
    <property type="protein sequence ID" value="KJS60269.1"/>
    <property type="molecule type" value="Genomic_DNA"/>
</dbReference>
<organism evidence="2 3">
    <name type="scientific">Streptomyces rubellomurinus (strain ATCC 31215)</name>
    <dbReference type="NCBI Taxonomy" id="359131"/>
    <lineage>
        <taxon>Bacteria</taxon>
        <taxon>Bacillati</taxon>
        <taxon>Actinomycetota</taxon>
        <taxon>Actinomycetes</taxon>
        <taxon>Kitasatosporales</taxon>
        <taxon>Streptomycetaceae</taxon>
        <taxon>Streptomyces</taxon>
    </lineage>
</organism>
<comment type="caution">
    <text evidence="2">The sequence shown here is derived from an EMBL/GenBank/DDBJ whole genome shotgun (WGS) entry which is preliminary data.</text>
</comment>
<protein>
    <submittedName>
        <fullName evidence="2">Uncharacterized protein</fullName>
    </submittedName>
</protein>
<evidence type="ECO:0000313" key="3">
    <source>
        <dbReference type="Proteomes" id="UP000033699"/>
    </source>
</evidence>
<name>A0A0F2TAL5_STRR3</name>
<reference evidence="2 3" key="1">
    <citation type="submission" date="2015-02" db="EMBL/GenBank/DDBJ databases">
        <authorList>
            <person name="Ju K.-S."/>
            <person name="Doroghazi J.R."/>
            <person name="Metcalf W."/>
        </authorList>
    </citation>
    <scope>NUCLEOTIDE SEQUENCE [LARGE SCALE GENOMIC DNA]</scope>
    <source>
        <strain evidence="2 3">ATCC 31215</strain>
    </source>
</reference>
<feature type="region of interest" description="Disordered" evidence="1">
    <location>
        <begin position="61"/>
        <end position="84"/>
    </location>
</feature>
<dbReference type="Proteomes" id="UP000033699">
    <property type="component" value="Unassembled WGS sequence"/>
</dbReference>
<keyword evidence="3" id="KW-1185">Reference proteome</keyword>
<proteinExistence type="predicted"/>
<evidence type="ECO:0000256" key="1">
    <source>
        <dbReference type="SAM" id="MobiDB-lite"/>
    </source>
</evidence>
<gene>
    <name evidence="2" type="ORF">VM95_22315</name>
</gene>
<accession>A0A0F2TAL5</accession>
<dbReference type="RefSeq" id="WP_045699675.1">
    <property type="nucleotide sequence ID" value="NZ_JZKH01000047.1"/>
</dbReference>
<dbReference type="OrthoDB" id="4253456at2"/>
<evidence type="ECO:0000313" key="2">
    <source>
        <dbReference type="EMBL" id="KJS60269.1"/>
    </source>
</evidence>
<dbReference type="PATRIC" id="fig|359131.3.peg.5334"/>